<keyword evidence="2" id="KW-1185">Reference proteome</keyword>
<proteinExistence type="predicted"/>
<name>A0A9N7YSN5_PLEPL</name>
<accession>A0A9N7YSN5</accession>
<dbReference type="AlphaFoldDB" id="A0A9N7YSN5"/>
<sequence length="71" mass="8019">MSCSTAELLPDAVTSTSIDLFQERRRVFFLYWCSSNWGTDAPGGSARCLLRDSVWAVCVYLFVCVRESESE</sequence>
<gene>
    <name evidence="1" type="ORF">PLEPLA_LOCUS23607</name>
</gene>
<dbReference type="Proteomes" id="UP001153269">
    <property type="component" value="Unassembled WGS sequence"/>
</dbReference>
<comment type="caution">
    <text evidence="1">The sequence shown here is derived from an EMBL/GenBank/DDBJ whole genome shotgun (WGS) entry which is preliminary data.</text>
</comment>
<evidence type="ECO:0000313" key="1">
    <source>
        <dbReference type="EMBL" id="CAB1435546.1"/>
    </source>
</evidence>
<protein>
    <submittedName>
        <fullName evidence="1">Uncharacterized protein</fullName>
    </submittedName>
</protein>
<organism evidence="1 2">
    <name type="scientific">Pleuronectes platessa</name>
    <name type="common">European plaice</name>
    <dbReference type="NCBI Taxonomy" id="8262"/>
    <lineage>
        <taxon>Eukaryota</taxon>
        <taxon>Metazoa</taxon>
        <taxon>Chordata</taxon>
        <taxon>Craniata</taxon>
        <taxon>Vertebrata</taxon>
        <taxon>Euteleostomi</taxon>
        <taxon>Actinopterygii</taxon>
        <taxon>Neopterygii</taxon>
        <taxon>Teleostei</taxon>
        <taxon>Neoteleostei</taxon>
        <taxon>Acanthomorphata</taxon>
        <taxon>Carangaria</taxon>
        <taxon>Pleuronectiformes</taxon>
        <taxon>Pleuronectoidei</taxon>
        <taxon>Pleuronectidae</taxon>
        <taxon>Pleuronectes</taxon>
    </lineage>
</organism>
<reference evidence="1" key="1">
    <citation type="submission" date="2020-03" db="EMBL/GenBank/DDBJ databases">
        <authorList>
            <person name="Weist P."/>
        </authorList>
    </citation>
    <scope>NUCLEOTIDE SEQUENCE</scope>
</reference>
<dbReference type="EMBL" id="CADEAL010001780">
    <property type="protein sequence ID" value="CAB1435546.1"/>
    <property type="molecule type" value="Genomic_DNA"/>
</dbReference>
<evidence type="ECO:0000313" key="2">
    <source>
        <dbReference type="Proteomes" id="UP001153269"/>
    </source>
</evidence>